<evidence type="ECO:0000313" key="1">
    <source>
        <dbReference type="EMBL" id="EOQ07776.1"/>
    </source>
</evidence>
<name>A0A9W5R4W4_BACCE</name>
<proteinExistence type="predicted"/>
<evidence type="ECO:0000313" key="2">
    <source>
        <dbReference type="Proteomes" id="UP000014028"/>
    </source>
</evidence>
<gene>
    <name evidence="1" type="ORF">IKC_00005</name>
</gene>
<protein>
    <submittedName>
        <fullName evidence="1">Uncharacterized protein</fullName>
    </submittedName>
</protein>
<accession>A0A9W5R4W4</accession>
<dbReference type="EMBL" id="AHFK01000061">
    <property type="protein sequence ID" value="EOQ07776.1"/>
    <property type="molecule type" value="Genomic_DNA"/>
</dbReference>
<dbReference type="Proteomes" id="UP000014028">
    <property type="component" value="Unassembled WGS sequence"/>
</dbReference>
<sequence>MEEQTKYTKYIFNINGDYKTQFETYVNMLITSLRESDSSAISNRDVRAEEIKSLTDAYVRTVGERPEPKQLEHLADLMLYEELHDTHPDKMAREEYPIMSDHQLSRRHSGEVSMKVAEEYGVDRRNYKPPVRRKRTRKETWQIDRDAKSRNEERRKVYREFTRVQAVRVYNGRELVVCK</sequence>
<comment type="caution">
    <text evidence="1">The sequence shown here is derived from an EMBL/GenBank/DDBJ whole genome shotgun (WGS) entry which is preliminary data.</text>
</comment>
<reference evidence="1 2" key="1">
    <citation type="submission" date="2012-12" db="EMBL/GenBank/DDBJ databases">
        <title>The Genome Sequence of Bacillus cereus VD184.</title>
        <authorList>
            <consortium name="The Broad Institute Genome Sequencing Platform"/>
            <consortium name="The Broad Institute Genome Sequencing Center for Infectious Disease"/>
            <person name="Feldgarden M."/>
            <person name="Van der Auwera G.A."/>
            <person name="Mahillon J."/>
            <person name="Duprez V."/>
            <person name="Timmery S."/>
            <person name="Mattelet C."/>
            <person name="Dierick K."/>
            <person name="Sun M."/>
            <person name="Yu Z."/>
            <person name="Zhu L."/>
            <person name="Hu X."/>
            <person name="Shank E.B."/>
            <person name="Swiecicka I."/>
            <person name="Hansen B.M."/>
            <person name="Andrup L."/>
            <person name="Walker B."/>
            <person name="Young S.K."/>
            <person name="Zeng Q."/>
            <person name="Gargeya S."/>
            <person name="Fitzgerald M."/>
            <person name="Haas B."/>
            <person name="Abouelleil A."/>
            <person name="Alvarado L."/>
            <person name="Arachchi H.M."/>
            <person name="Berlin A.M."/>
            <person name="Chapman S.B."/>
            <person name="Dewar J."/>
            <person name="Goldberg J."/>
            <person name="Griggs A."/>
            <person name="Gujja S."/>
            <person name="Hansen M."/>
            <person name="Howarth C."/>
            <person name="Imamovic A."/>
            <person name="Larimer J."/>
            <person name="McCowan C."/>
            <person name="Murphy C."/>
            <person name="Neiman D."/>
            <person name="Pearson M."/>
            <person name="Priest M."/>
            <person name="Roberts A."/>
            <person name="Saif S."/>
            <person name="Shea T."/>
            <person name="Sisk P."/>
            <person name="Sykes S."/>
            <person name="Wortman J."/>
            <person name="Nusbaum C."/>
            <person name="Birren B."/>
        </authorList>
    </citation>
    <scope>NUCLEOTIDE SEQUENCE [LARGE SCALE GENOMIC DNA]</scope>
    <source>
        <strain evidence="1 2">VD184</strain>
    </source>
</reference>
<dbReference type="RefSeq" id="WP_016123168.1">
    <property type="nucleotide sequence ID" value="NZ_KB976835.1"/>
</dbReference>
<organism evidence="1 2">
    <name type="scientific">Bacillus cereus VD184</name>
    <dbReference type="NCBI Taxonomy" id="1053242"/>
    <lineage>
        <taxon>Bacteria</taxon>
        <taxon>Bacillati</taxon>
        <taxon>Bacillota</taxon>
        <taxon>Bacilli</taxon>
        <taxon>Bacillales</taxon>
        <taxon>Bacillaceae</taxon>
        <taxon>Bacillus</taxon>
        <taxon>Bacillus cereus group</taxon>
    </lineage>
</organism>
<dbReference type="AlphaFoldDB" id="A0A9W5R4W4"/>